<accession>B6U7B1</accession>
<reference evidence="3" key="4">
    <citation type="submission" date="2021-05" db="UniProtKB">
        <authorList>
            <consortium name="EnsemblPlants"/>
        </authorList>
    </citation>
    <scope>IDENTIFICATION</scope>
    <source>
        <strain evidence="3">cv. B73</strain>
    </source>
</reference>
<reference evidence="4" key="2">
    <citation type="submission" date="2015-12" db="EMBL/GenBank/DDBJ databases">
        <title>Update maize B73 reference genome by single molecule sequencing technologies.</title>
        <authorList>
            <consortium name="Maize Genome Sequencing Project"/>
            <person name="Ware D."/>
        </authorList>
    </citation>
    <scope>NUCLEOTIDE SEQUENCE [LARGE SCALE GENOMIC DNA]</scope>
    <source>
        <strain evidence="4">cv. B73</strain>
    </source>
</reference>
<reference evidence="2" key="1">
    <citation type="journal article" date="2009" name="Plant Mol. Biol.">
        <title>Insights into corn genes derived from large-scale cDNA sequencing.</title>
        <authorList>
            <person name="Alexandrov N.N."/>
            <person name="Brover V.V."/>
            <person name="Freidin S."/>
            <person name="Troukhan M.E."/>
            <person name="Tatarinova T.V."/>
            <person name="Zhang H."/>
            <person name="Swaller T.J."/>
            <person name="Lu Y.P."/>
            <person name="Bouck J."/>
            <person name="Flavell R.B."/>
            <person name="Feldmann K.A."/>
        </authorList>
    </citation>
    <scope>NUCLEOTIDE SEQUENCE</scope>
</reference>
<dbReference type="AlphaFoldDB" id="B6U7B1"/>
<protein>
    <submittedName>
        <fullName evidence="2 3">Uncharacterized protein</fullName>
    </submittedName>
</protein>
<gene>
    <name evidence="3" type="primary">LOC100278339</name>
</gene>
<organism evidence="2">
    <name type="scientific">Zea mays</name>
    <name type="common">Maize</name>
    <dbReference type="NCBI Taxonomy" id="4577"/>
    <lineage>
        <taxon>Eukaryota</taxon>
        <taxon>Viridiplantae</taxon>
        <taxon>Streptophyta</taxon>
        <taxon>Embryophyta</taxon>
        <taxon>Tracheophyta</taxon>
        <taxon>Spermatophyta</taxon>
        <taxon>Magnoliopsida</taxon>
        <taxon>Liliopsida</taxon>
        <taxon>Poales</taxon>
        <taxon>Poaceae</taxon>
        <taxon>PACMAD clade</taxon>
        <taxon>Panicoideae</taxon>
        <taxon>Andropogonodae</taxon>
        <taxon>Andropogoneae</taxon>
        <taxon>Tripsacinae</taxon>
        <taxon>Zea</taxon>
    </lineage>
</organism>
<dbReference type="KEGG" id="zma:100278339"/>
<evidence type="ECO:0000313" key="4">
    <source>
        <dbReference type="Proteomes" id="UP000007305"/>
    </source>
</evidence>
<feature type="chain" id="PRO_5044728941" evidence="1">
    <location>
        <begin position="23"/>
        <end position="98"/>
    </location>
</feature>
<proteinExistence type="evidence at transcript level"/>
<dbReference type="EnsemblPlants" id="Zm00001eb029280_T001">
    <property type="protein sequence ID" value="Zm00001eb029280_P001"/>
    <property type="gene ID" value="Zm00001eb029280"/>
</dbReference>
<evidence type="ECO:0000313" key="3">
    <source>
        <dbReference type="EnsemblPlants" id="Zm00001eb029280_P001"/>
    </source>
</evidence>
<dbReference type="Gramene" id="Zm00001eb029280_T001">
    <property type="protein sequence ID" value="Zm00001eb029280_P001"/>
    <property type="gene ID" value="Zm00001eb029280"/>
</dbReference>
<name>B6U7B1_MAIZE</name>
<dbReference type="HOGENOM" id="CLU_2336715_0_0_1"/>
<dbReference type="EMBL" id="EU973126">
    <property type="protein sequence ID" value="ACG45244.1"/>
    <property type="molecule type" value="mRNA"/>
</dbReference>
<dbReference type="GeneID" id="100278339"/>
<dbReference type="RefSeq" id="NP_001145119.1">
    <property type="nucleotide sequence ID" value="NM_001151647.2"/>
</dbReference>
<keyword evidence="4" id="KW-1185">Reference proteome</keyword>
<reference evidence="3" key="3">
    <citation type="submission" date="2019-07" db="EMBL/GenBank/DDBJ databases">
        <authorList>
            <person name="Seetharam A."/>
            <person name="Woodhouse M."/>
            <person name="Cannon E."/>
        </authorList>
    </citation>
    <scope>NUCLEOTIDE SEQUENCE [LARGE SCALE GENOMIC DNA]</scope>
    <source>
        <strain evidence="3">cv. B73</strain>
    </source>
</reference>
<feature type="signal peptide" evidence="1">
    <location>
        <begin position="1"/>
        <end position="22"/>
    </location>
</feature>
<sequence length="98" mass="9907">MLAASSMPLAVPLFLLVVVASAVPATAEYSGARMVIIRSGPGTRVGGGAAGAQSNKWRRHYRRLEDEVAPELGGLLGAGGSAAAVSTTASSTRTRQVA</sequence>
<evidence type="ECO:0000256" key="1">
    <source>
        <dbReference type="SAM" id="SignalP"/>
    </source>
</evidence>
<dbReference type="Proteomes" id="UP000007305">
    <property type="component" value="Chromosome 1"/>
</dbReference>
<keyword evidence="1" id="KW-0732">Signal</keyword>
<evidence type="ECO:0000313" key="2">
    <source>
        <dbReference type="EMBL" id="ACG45244.1"/>
    </source>
</evidence>